<dbReference type="PRINTS" id="PR00080">
    <property type="entry name" value="SDRFAMILY"/>
</dbReference>
<evidence type="ECO:0000256" key="2">
    <source>
        <dbReference type="ARBA" id="ARBA00023002"/>
    </source>
</evidence>
<evidence type="ECO:0000313" key="4">
    <source>
        <dbReference type="EMBL" id="EIT87292.1"/>
    </source>
</evidence>
<evidence type="ECO:0000256" key="3">
    <source>
        <dbReference type="RuleBase" id="RU000363"/>
    </source>
</evidence>
<name>I8AMQ5_9BACL</name>
<evidence type="ECO:0000313" key="5">
    <source>
        <dbReference type="Proteomes" id="UP000004080"/>
    </source>
</evidence>
<dbReference type="PIRSF" id="PIRSF000126">
    <property type="entry name" value="11-beta-HSD1"/>
    <property type="match status" value="1"/>
</dbReference>
<dbReference type="AlphaFoldDB" id="I8AMQ5"/>
<organism evidence="4 5">
    <name type="scientific">Fictibacillus macauensis ZFHKF-1</name>
    <dbReference type="NCBI Taxonomy" id="1196324"/>
    <lineage>
        <taxon>Bacteria</taxon>
        <taxon>Bacillati</taxon>
        <taxon>Bacillota</taxon>
        <taxon>Bacilli</taxon>
        <taxon>Bacillales</taxon>
        <taxon>Fictibacillaceae</taxon>
        <taxon>Fictibacillus</taxon>
    </lineage>
</organism>
<protein>
    <submittedName>
        <fullName evidence="4">Short chain dehydrogenase/reductase family oxidoreductase</fullName>
    </submittedName>
</protein>
<dbReference type="PROSITE" id="PS00061">
    <property type="entry name" value="ADH_SHORT"/>
    <property type="match status" value="1"/>
</dbReference>
<dbReference type="Pfam" id="PF00106">
    <property type="entry name" value="adh_short"/>
    <property type="match status" value="1"/>
</dbReference>
<dbReference type="eggNOG" id="COG0300">
    <property type="taxonomic scope" value="Bacteria"/>
</dbReference>
<dbReference type="Gene3D" id="3.40.50.720">
    <property type="entry name" value="NAD(P)-binding Rossmann-like Domain"/>
    <property type="match status" value="1"/>
</dbReference>
<dbReference type="OrthoDB" id="9793345at2"/>
<dbReference type="PANTHER" id="PTHR44196:SF1">
    <property type="entry name" value="DEHYDROGENASE_REDUCTASE SDR FAMILY MEMBER 7B"/>
    <property type="match status" value="1"/>
</dbReference>
<evidence type="ECO:0000256" key="1">
    <source>
        <dbReference type="ARBA" id="ARBA00006484"/>
    </source>
</evidence>
<comment type="caution">
    <text evidence="4">The sequence shown here is derived from an EMBL/GenBank/DDBJ whole genome shotgun (WGS) entry which is preliminary data.</text>
</comment>
<accession>I8AMQ5</accession>
<dbReference type="PRINTS" id="PR00081">
    <property type="entry name" value="GDHRDH"/>
</dbReference>
<dbReference type="InterPro" id="IPR036291">
    <property type="entry name" value="NAD(P)-bd_dom_sf"/>
</dbReference>
<sequence length="262" mass="27874">MKRLDGQVIVITGASSGLGAQLAFDAATLGAEVVLMARTGEKLVEVQERIAHATGKEPLLYTLDVANVEEVRAVFDALLQKVTPHVLINNAGFGVFDSFHEANLSDIQHMLQTNVMGTMACTQAVLGAMRQHGRGHIINIASQAGKLSTPKSTGYAASKHAVLGFTNGLRMELAGTGIAVTAVNPGPIATNFFATADPSGNYVNNVKRWMLTPQAVSKAVLGAISSRRREVNIPRLMGIGSTLYQLFPRLVETLGGKAFHQK</sequence>
<comment type="similarity">
    <text evidence="1 3">Belongs to the short-chain dehydrogenases/reductases (SDR) family.</text>
</comment>
<keyword evidence="5" id="KW-1185">Reference proteome</keyword>
<dbReference type="GO" id="GO:0016020">
    <property type="term" value="C:membrane"/>
    <property type="evidence" value="ECO:0007669"/>
    <property type="project" value="TreeGrafter"/>
</dbReference>
<dbReference type="FunFam" id="3.40.50.720:FF:000047">
    <property type="entry name" value="NADP-dependent L-serine/L-allo-threonine dehydrogenase"/>
    <property type="match status" value="1"/>
</dbReference>
<gene>
    <name evidence="4" type="ORF">A374_00889</name>
</gene>
<proteinExistence type="inferred from homology"/>
<dbReference type="STRING" id="1196324.A374_00889"/>
<dbReference type="EMBL" id="AKKV01000007">
    <property type="protein sequence ID" value="EIT87292.1"/>
    <property type="molecule type" value="Genomic_DNA"/>
</dbReference>
<dbReference type="InterPro" id="IPR002347">
    <property type="entry name" value="SDR_fam"/>
</dbReference>
<dbReference type="InterPro" id="IPR020904">
    <property type="entry name" value="Sc_DH/Rdtase_CS"/>
</dbReference>
<dbReference type="GO" id="GO:0016616">
    <property type="term" value="F:oxidoreductase activity, acting on the CH-OH group of donors, NAD or NADP as acceptor"/>
    <property type="evidence" value="ECO:0007669"/>
    <property type="project" value="UniProtKB-ARBA"/>
</dbReference>
<dbReference type="SUPFAM" id="SSF51735">
    <property type="entry name" value="NAD(P)-binding Rossmann-fold domains"/>
    <property type="match status" value="1"/>
</dbReference>
<keyword evidence="2" id="KW-0560">Oxidoreductase</keyword>
<dbReference type="RefSeq" id="WP_007200284.1">
    <property type="nucleotide sequence ID" value="NZ_AKKV01000007.1"/>
</dbReference>
<dbReference type="Proteomes" id="UP000004080">
    <property type="component" value="Unassembled WGS sequence"/>
</dbReference>
<dbReference type="PANTHER" id="PTHR44196">
    <property type="entry name" value="DEHYDROGENASE/REDUCTASE SDR FAMILY MEMBER 7B"/>
    <property type="match status" value="1"/>
</dbReference>
<dbReference type="PATRIC" id="fig|1196324.3.peg.176"/>
<reference evidence="4 5" key="1">
    <citation type="journal article" date="2012" name="J. Bacteriol.">
        <title>Genome of Bacillus macauensis ZFHKF-1, a Long-Chain-Forming Bacterium.</title>
        <authorList>
            <person name="Cai L."/>
            <person name="Zhang T."/>
        </authorList>
    </citation>
    <scope>NUCLEOTIDE SEQUENCE [LARGE SCALE GENOMIC DNA]</scope>
    <source>
        <strain evidence="4 5">ZFHKF-1</strain>
    </source>
</reference>